<gene>
    <name evidence="16" type="primary">mtlA_2</name>
    <name evidence="16" type="ORF">ACLFYP115_00022</name>
</gene>
<organism evidence="16">
    <name type="scientific">Anaerostipes caccae</name>
    <dbReference type="NCBI Taxonomy" id="105841"/>
    <lineage>
        <taxon>Bacteria</taxon>
        <taxon>Bacillati</taxon>
        <taxon>Bacillota</taxon>
        <taxon>Clostridia</taxon>
        <taxon>Lachnospirales</taxon>
        <taxon>Lachnospiraceae</taxon>
        <taxon>Anaerostipes</taxon>
    </lineage>
</organism>
<evidence type="ECO:0000256" key="10">
    <source>
        <dbReference type="ARBA" id="ARBA00022679"/>
    </source>
</evidence>
<dbReference type="AlphaFoldDB" id="A0A6N2WPE4"/>
<keyword evidence="10" id="KW-0808">Transferase</keyword>
<dbReference type="PANTHER" id="PTHR30181:SF2">
    <property type="entry name" value="PTS SYSTEM MANNITOL-SPECIFIC EIICBA COMPONENT"/>
    <property type="match status" value="1"/>
</dbReference>
<dbReference type="GO" id="GO:0005886">
    <property type="term" value="C:plasma membrane"/>
    <property type="evidence" value="ECO:0007669"/>
    <property type="project" value="UniProtKB-SubCell"/>
</dbReference>
<dbReference type="SUPFAM" id="SSF52794">
    <property type="entry name" value="PTS system IIB component-like"/>
    <property type="match status" value="1"/>
</dbReference>
<dbReference type="Pfam" id="PF02378">
    <property type="entry name" value="PTS_EIIC"/>
    <property type="match status" value="1"/>
</dbReference>
<evidence type="ECO:0000256" key="1">
    <source>
        <dbReference type="ARBA" id="ARBA00001655"/>
    </source>
</evidence>
<keyword evidence="9" id="KW-0762">Sugar transport</keyword>
<dbReference type="InterPro" id="IPR029503">
    <property type="entry name" value="PTS_EIIB_mannitol"/>
</dbReference>
<dbReference type="InterPro" id="IPR036095">
    <property type="entry name" value="PTS_EIIB-like_sf"/>
</dbReference>
<evidence type="ECO:0000256" key="13">
    <source>
        <dbReference type="ARBA" id="ARBA00022989"/>
    </source>
</evidence>
<evidence type="ECO:0000256" key="2">
    <source>
        <dbReference type="ARBA" id="ARBA00002434"/>
    </source>
</evidence>
<reference evidence="16" key="1">
    <citation type="submission" date="2019-11" db="EMBL/GenBank/DDBJ databases">
        <authorList>
            <person name="Feng L."/>
        </authorList>
    </citation>
    <scope>NUCLEOTIDE SEQUENCE</scope>
    <source>
        <strain evidence="16">AcaccaeLFYP115</strain>
    </source>
</reference>
<dbReference type="InterPro" id="IPR003352">
    <property type="entry name" value="PTS_EIIC"/>
</dbReference>
<dbReference type="PROSITE" id="PS51104">
    <property type="entry name" value="PTS_EIIC_TYPE_2"/>
    <property type="match status" value="1"/>
</dbReference>
<accession>A0A6N2WPE4</accession>
<dbReference type="Pfam" id="PF02302">
    <property type="entry name" value="PTS_IIB"/>
    <property type="match status" value="1"/>
</dbReference>
<keyword evidence="11" id="KW-0598">Phosphotransferase system</keyword>
<dbReference type="GO" id="GO:0009401">
    <property type="term" value="P:phosphoenolpyruvate-dependent sugar phosphotransferase system"/>
    <property type="evidence" value="ECO:0007669"/>
    <property type="project" value="UniProtKB-KW"/>
</dbReference>
<dbReference type="GO" id="GO:0090563">
    <property type="term" value="F:protein-phosphocysteine-sugar phosphotransferase activity"/>
    <property type="evidence" value="ECO:0007669"/>
    <property type="project" value="TreeGrafter"/>
</dbReference>
<dbReference type="GO" id="GO:0022872">
    <property type="term" value="F:protein-N(PI)-phosphohistidine-mannitol phosphotransferase system transmembrane transporter activity"/>
    <property type="evidence" value="ECO:0007669"/>
    <property type="project" value="InterPro"/>
</dbReference>
<name>A0A6N2WPE4_9FIRM</name>
<keyword evidence="7" id="KW-1003">Cell membrane</keyword>
<evidence type="ECO:0000256" key="7">
    <source>
        <dbReference type="ARBA" id="ARBA00022475"/>
    </source>
</evidence>
<dbReference type="InterPro" id="IPR013011">
    <property type="entry name" value="PTS_EIIB_2"/>
</dbReference>
<keyword evidence="13" id="KW-1133">Transmembrane helix</keyword>
<comment type="catalytic activity">
    <reaction evidence="1">
        <text>D-mannitol(out) + N(pros)-phospho-L-histidyl-[protein] = D-mannitol 1-phosphate(in) + L-histidyl-[protein]</text>
        <dbReference type="Rhea" id="RHEA:33363"/>
        <dbReference type="Rhea" id="RHEA-COMP:9745"/>
        <dbReference type="Rhea" id="RHEA-COMP:9746"/>
        <dbReference type="ChEBI" id="CHEBI:16899"/>
        <dbReference type="ChEBI" id="CHEBI:29979"/>
        <dbReference type="ChEBI" id="CHEBI:61381"/>
        <dbReference type="ChEBI" id="CHEBI:64837"/>
        <dbReference type="EC" id="2.7.1.197"/>
    </reaction>
</comment>
<dbReference type="EMBL" id="CACRSQ010000017">
    <property type="protein sequence ID" value="VYT43887.1"/>
    <property type="molecule type" value="Genomic_DNA"/>
</dbReference>
<evidence type="ECO:0000256" key="11">
    <source>
        <dbReference type="ARBA" id="ARBA00022683"/>
    </source>
</evidence>
<protein>
    <recommendedName>
        <fullName evidence="5">PTS system mannitol-specific EIICB component</fullName>
        <ecNumber evidence="4">2.7.1.197</ecNumber>
    </recommendedName>
    <alternativeName>
        <fullName evidence="15">EIICB-Mtl</fullName>
    </alternativeName>
</protein>
<dbReference type="RefSeq" id="WP_006566366.1">
    <property type="nucleotide sequence ID" value="NZ_BAABZP010000001.1"/>
</dbReference>
<evidence type="ECO:0000256" key="3">
    <source>
        <dbReference type="ARBA" id="ARBA00004651"/>
    </source>
</evidence>
<evidence type="ECO:0000256" key="12">
    <source>
        <dbReference type="ARBA" id="ARBA00022692"/>
    </source>
</evidence>
<dbReference type="InterPro" id="IPR013014">
    <property type="entry name" value="PTS_EIIC_2"/>
</dbReference>
<comment type="subcellular location">
    <subcellularLocation>
        <location evidence="3">Cell membrane</location>
        <topology evidence="3">Multi-pass membrane protein</topology>
    </subcellularLocation>
</comment>
<evidence type="ECO:0000256" key="15">
    <source>
        <dbReference type="ARBA" id="ARBA00033349"/>
    </source>
</evidence>
<keyword evidence="14" id="KW-0472">Membrane</keyword>
<evidence type="ECO:0000313" key="16">
    <source>
        <dbReference type="EMBL" id="VYT43887.1"/>
    </source>
</evidence>
<evidence type="ECO:0000256" key="6">
    <source>
        <dbReference type="ARBA" id="ARBA00022448"/>
    </source>
</evidence>
<dbReference type="InterPro" id="IPR003501">
    <property type="entry name" value="PTS_EIIB_2/3"/>
</dbReference>
<evidence type="ECO:0000256" key="4">
    <source>
        <dbReference type="ARBA" id="ARBA00011909"/>
    </source>
</evidence>
<keyword evidence="12" id="KW-0812">Transmembrane</keyword>
<keyword evidence="6" id="KW-0813">Transport</keyword>
<dbReference type="PANTHER" id="PTHR30181">
    <property type="entry name" value="MANNITOL PERMEASE IIC COMPONENT"/>
    <property type="match status" value="1"/>
</dbReference>
<dbReference type="EC" id="2.7.1.197" evidence="4"/>
<dbReference type="InterPro" id="IPR050893">
    <property type="entry name" value="Sugar_PTS"/>
</dbReference>
<evidence type="ECO:0000256" key="8">
    <source>
        <dbReference type="ARBA" id="ARBA00022553"/>
    </source>
</evidence>
<proteinExistence type="predicted"/>
<dbReference type="PROSITE" id="PS51099">
    <property type="entry name" value="PTS_EIIB_TYPE_2"/>
    <property type="match status" value="1"/>
</dbReference>
<evidence type="ECO:0000256" key="5">
    <source>
        <dbReference type="ARBA" id="ARBA00021825"/>
    </source>
</evidence>
<comment type="function">
    <text evidence="2">The phosphoenolpyruvate-dependent sugar phosphotransferase system (sugar PTS), a major carbohydrate active transport system, catalyzes the phosphorylation of incoming sugar substrates concomitantly with their translocation across the cell membrane. The enzyme II CmtAB PTS system is involved in D-mannitol transport.</text>
</comment>
<dbReference type="CDD" id="cd05567">
    <property type="entry name" value="PTS_IIB_mannitol"/>
    <property type="match status" value="1"/>
</dbReference>
<dbReference type="Gene3D" id="3.40.50.2300">
    <property type="match status" value="1"/>
</dbReference>
<sequence length="474" mass="49615">MASSFKAKVQKMGGFLSGMVMPNIGALIAWGIITALFIPTGYFPNEKMNELVGPTLKFLIPLLFGYTGGHTVYGRRGAVAGTLATIGVVIGSEATMMIGGMVMGPLGAWIIKQFDKLLEGRVKPGLEMLVDNFSMGIIGALMMIAGFVVITPLFAGITSVLTVGVNFAIDHSILPFTPIFVVPGQVLFLNNAINHGIFTPLAIEQAAETGKSILYLVEANSGNWAGLVLAFMCFGKGMAKKSAPGAAIIQIIGGIGEVSFPYALIKPVTILGPICGSIAALFWFQIMGGGAVAAVSPGSIIALAIMSPKGKLFVNLAGYVIAAIVSFAIVAFFLKRDKTPEDEVGEVGGLDMSQFVESHSAPGEEKKAVVADDAELPKRQVKKVAFACDAGMGSSAMGASMLKTQLNKIGMYIDVNHVSIHQIPADIDVIVTNENLYEAAKSAAPAGVPVIAIENFLDAAEQAAIAKKIKDMAE</sequence>
<keyword evidence="8" id="KW-0597">Phosphoprotein</keyword>
<evidence type="ECO:0000256" key="9">
    <source>
        <dbReference type="ARBA" id="ARBA00022597"/>
    </source>
</evidence>
<evidence type="ECO:0000256" key="14">
    <source>
        <dbReference type="ARBA" id="ARBA00023136"/>
    </source>
</evidence>